<proteinExistence type="predicted"/>
<dbReference type="RefSeq" id="WP_271971024.1">
    <property type="nucleotide sequence ID" value="NZ_JAQLUK010000317.1"/>
</dbReference>
<dbReference type="EMBL" id="JAQLUK010000317">
    <property type="protein sequence ID" value="MDB2294679.1"/>
    <property type="molecule type" value="Genomic_DNA"/>
</dbReference>
<evidence type="ECO:0000313" key="3">
    <source>
        <dbReference type="Proteomes" id="UP001210528"/>
    </source>
</evidence>
<feature type="region of interest" description="Disordered" evidence="1">
    <location>
        <begin position="1"/>
        <end position="30"/>
    </location>
</feature>
<keyword evidence="3" id="KW-1185">Reference proteome</keyword>
<reference evidence="2 3" key="1">
    <citation type="submission" date="2023-01" db="EMBL/GenBank/DDBJ databases">
        <title>Halorubrum ezzemoulense from Santa Pola, Spain.</title>
        <authorList>
            <person name="Feng Y."/>
            <person name="Louyakis A.S."/>
            <person name="Gogarten J.P."/>
        </authorList>
    </citation>
    <scope>NUCLEOTIDE SEQUENCE [LARGE SCALE GENOMIC DNA]</scope>
    <source>
        <strain evidence="2 3">AMM015</strain>
    </source>
</reference>
<organism evidence="2 3">
    <name type="scientific">Halorubrum ezzemoulense</name>
    <name type="common">Halorubrum chaoviator</name>
    <dbReference type="NCBI Taxonomy" id="337243"/>
    <lineage>
        <taxon>Archaea</taxon>
        <taxon>Methanobacteriati</taxon>
        <taxon>Methanobacteriota</taxon>
        <taxon>Stenosarchaea group</taxon>
        <taxon>Halobacteria</taxon>
        <taxon>Halobacteriales</taxon>
        <taxon>Haloferacaceae</taxon>
        <taxon>Halorubrum</taxon>
    </lineage>
</organism>
<evidence type="ECO:0000256" key="1">
    <source>
        <dbReference type="SAM" id="MobiDB-lite"/>
    </source>
</evidence>
<feature type="non-terminal residue" evidence="2">
    <location>
        <position position="68"/>
    </location>
</feature>
<sequence>MSTDGIDLSEKISTVPATDEFTAPDLPPFEQDQLEYDRSEYPISDRNGVEVRRAVIKGYDVSVALKQV</sequence>
<accession>A0ABT4Z928</accession>
<dbReference type="Proteomes" id="UP001210528">
    <property type="component" value="Unassembled WGS sequence"/>
</dbReference>
<evidence type="ECO:0000313" key="2">
    <source>
        <dbReference type="EMBL" id="MDB2294679.1"/>
    </source>
</evidence>
<name>A0ABT4Z928_HALEZ</name>
<comment type="caution">
    <text evidence="2">The sequence shown here is derived from an EMBL/GenBank/DDBJ whole genome shotgun (WGS) entry which is preliminary data.</text>
</comment>
<gene>
    <name evidence="2" type="ORF">PM085_21040</name>
</gene>
<protein>
    <submittedName>
        <fullName evidence="2">Uncharacterized protein</fullName>
    </submittedName>
</protein>